<protein>
    <submittedName>
        <fullName evidence="2">Uncharacterized protein</fullName>
    </submittedName>
</protein>
<evidence type="ECO:0000313" key="2">
    <source>
        <dbReference type="EMBL" id="EEU34470.1"/>
    </source>
</evidence>
<dbReference type="HOGENOM" id="CLU_1289247_0_0_1"/>
<dbReference type="RefSeq" id="XP_003040183.1">
    <property type="nucleotide sequence ID" value="XM_003040137.1"/>
</dbReference>
<gene>
    <name evidence="2" type="ORF">NECHADRAFT_88705</name>
</gene>
<evidence type="ECO:0000256" key="1">
    <source>
        <dbReference type="SAM" id="MobiDB-lite"/>
    </source>
</evidence>
<dbReference type="InParanoid" id="C7ZNC4"/>
<keyword evidence="3" id="KW-1185">Reference proteome</keyword>
<feature type="region of interest" description="Disordered" evidence="1">
    <location>
        <begin position="1"/>
        <end position="39"/>
    </location>
</feature>
<name>C7ZNC4_FUSV7</name>
<dbReference type="Proteomes" id="UP000005206">
    <property type="component" value="Chromosome 15"/>
</dbReference>
<reference evidence="2 3" key="1">
    <citation type="journal article" date="2009" name="PLoS Genet.">
        <title>The genome of Nectria haematococca: contribution of supernumerary chromosomes to gene expansion.</title>
        <authorList>
            <person name="Coleman J.J."/>
            <person name="Rounsley S.D."/>
            <person name="Rodriguez-Carres M."/>
            <person name="Kuo A."/>
            <person name="Wasmann C.C."/>
            <person name="Grimwood J."/>
            <person name="Schmutz J."/>
            <person name="Taga M."/>
            <person name="White G.J."/>
            <person name="Zhou S."/>
            <person name="Schwartz D.C."/>
            <person name="Freitag M."/>
            <person name="Ma L.J."/>
            <person name="Danchin E.G."/>
            <person name="Henrissat B."/>
            <person name="Coutinho P.M."/>
            <person name="Nelson D.R."/>
            <person name="Straney D."/>
            <person name="Napoli C.A."/>
            <person name="Barker B.M."/>
            <person name="Gribskov M."/>
            <person name="Rep M."/>
            <person name="Kroken S."/>
            <person name="Molnar I."/>
            <person name="Rensing C."/>
            <person name="Kennell J.C."/>
            <person name="Zamora J."/>
            <person name="Farman M.L."/>
            <person name="Selker E.U."/>
            <person name="Salamov A."/>
            <person name="Shapiro H."/>
            <person name="Pangilinan J."/>
            <person name="Lindquist E."/>
            <person name="Lamers C."/>
            <person name="Grigoriev I.V."/>
            <person name="Geiser D.M."/>
            <person name="Covert S.F."/>
            <person name="Temporini E."/>
            <person name="Vanetten H.D."/>
        </authorList>
    </citation>
    <scope>NUCLEOTIDE SEQUENCE [LARGE SCALE GENOMIC DNA]</scope>
    <source>
        <strain evidence="3">ATCC MYA-4622 / CBS 123669 / FGSC 9596 / NRRL 45880 / 77-13-4</strain>
    </source>
</reference>
<organism evidence="2 3">
    <name type="scientific">Fusarium vanettenii (strain ATCC MYA-4622 / CBS 123669 / FGSC 9596 / NRRL 45880 / 77-13-4)</name>
    <name type="common">Fusarium solani subsp. pisi</name>
    <dbReference type="NCBI Taxonomy" id="660122"/>
    <lineage>
        <taxon>Eukaryota</taxon>
        <taxon>Fungi</taxon>
        <taxon>Dikarya</taxon>
        <taxon>Ascomycota</taxon>
        <taxon>Pezizomycotina</taxon>
        <taxon>Sordariomycetes</taxon>
        <taxon>Hypocreomycetidae</taxon>
        <taxon>Hypocreales</taxon>
        <taxon>Nectriaceae</taxon>
        <taxon>Fusarium</taxon>
        <taxon>Fusarium solani species complex</taxon>
        <taxon>Fusarium vanettenii</taxon>
    </lineage>
</organism>
<dbReference type="EMBL" id="GG698966">
    <property type="protein sequence ID" value="EEU34470.1"/>
    <property type="molecule type" value="Genomic_DNA"/>
</dbReference>
<proteinExistence type="predicted"/>
<dbReference type="GeneID" id="9678005"/>
<dbReference type="VEuPathDB" id="FungiDB:NECHADRAFT_88705"/>
<accession>C7ZNC4</accession>
<sequence>MTRMGHSVDLVKSVSTSDQQRPGPPCPTPRAPLFTSGARQSAGSERLAIRISALAGYLVARFDFGNINSAFGQNLGSLAIQRLILIAPFGRLVAWILTESAQPSGKISLESRESPCSPGAEPRLYFHLVIYSRWAAKNLPSRKRCWLLAMLAVGSRLTGLQGSNGIIQLDLLRALSDNRNKPRADNSIMSTATIAFSEHVRLRMGEARRRSMAK</sequence>
<evidence type="ECO:0000313" key="3">
    <source>
        <dbReference type="Proteomes" id="UP000005206"/>
    </source>
</evidence>
<dbReference type="KEGG" id="nhe:NECHADRAFT_88705"/>
<dbReference type="AlphaFoldDB" id="C7ZNC4"/>